<feature type="region of interest" description="Disordered" evidence="1">
    <location>
        <begin position="1"/>
        <end position="40"/>
    </location>
</feature>
<dbReference type="Proteomes" id="UP000011991">
    <property type="component" value="Unassembled WGS sequence"/>
</dbReference>
<comment type="caution">
    <text evidence="2">The sequence shown here is derived from an EMBL/GenBank/DDBJ whole genome shotgun (WGS) entry which is preliminary data.</text>
</comment>
<accession>M5REV2</accession>
<gene>
    <name evidence="2" type="ORF">RMSM_05078</name>
</gene>
<evidence type="ECO:0000313" key="2">
    <source>
        <dbReference type="EMBL" id="EMI17998.1"/>
    </source>
</evidence>
<dbReference type="EMBL" id="ANOG01000720">
    <property type="protein sequence ID" value="EMI17998.1"/>
    <property type="molecule type" value="Genomic_DNA"/>
</dbReference>
<name>M5REV2_9BACT</name>
<dbReference type="AlphaFoldDB" id="M5REV2"/>
<protein>
    <submittedName>
        <fullName evidence="2">Uncharacterized protein</fullName>
    </submittedName>
</protein>
<evidence type="ECO:0000256" key="1">
    <source>
        <dbReference type="SAM" id="MobiDB-lite"/>
    </source>
</evidence>
<proteinExistence type="predicted"/>
<sequence>MDKTAKDQHHNEFDSEANGNSIASSGADPYDWEKVGLCHH</sequence>
<keyword evidence="3" id="KW-1185">Reference proteome</keyword>
<organism evidence="2 3">
    <name type="scientific">Rhodopirellula maiorica SM1</name>
    <dbReference type="NCBI Taxonomy" id="1265738"/>
    <lineage>
        <taxon>Bacteria</taxon>
        <taxon>Pseudomonadati</taxon>
        <taxon>Planctomycetota</taxon>
        <taxon>Planctomycetia</taxon>
        <taxon>Pirellulales</taxon>
        <taxon>Pirellulaceae</taxon>
        <taxon>Novipirellula</taxon>
    </lineage>
</organism>
<feature type="compositionally biased region" description="Basic and acidic residues" evidence="1">
    <location>
        <begin position="1"/>
        <end position="13"/>
    </location>
</feature>
<evidence type="ECO:0000313" key="3">
    <source>
        <dbReference type="Proteomes" id="UP000011991"/>
    </source>
</evidence>
<dbReference type="PATRIC" id="fig|1265738.3.peg.5106"/>
<reference evidence="2 3" key="1">
    <citation type="journal article" date="2013" name="Mar. Genomics">
        <title>Expression of sulfatases in Rhodopirellula baltica and the diversity of sulfatases in the genus Rhodopirellula.</title>
        <authorList>
            <person name="Wegner C.E."/>
            <person name="Richter-Heitmann T."/>
            <person name="Klindworth A."/>
            <person name="Klockow C."/>
            <person name="Richter M."/>
            <person name="Achstetter T."/>
            <person name="Glockner F.O."/>
            <person name="Harder J."/>
        </authorList>
    </citation>
    <scope>NUCLEOTIDE SEQUENCE [LARGE SCALE GENOMIC DNA]</scope>
    <source>
        <strain evidence="2 3">SM1</strain>
    </source>
</reference>
<feature type="compositionally biased region" description="Basic and acidic residues" evidence="1">
    <location>
        <begin position="31"/>
        <end position="40"/>
    </location>
</feature>